<dbReference type="InterPro" id="IPR002219">
    <property type="entry name" value="PKC_DAG/PE"/>
</dbReference>
<name>A0AAD5FGL9_SILAS</name>
<dbReference type="GO" id="GO:0007200">
    <property type="term" value="P:phospholipase C-activating G protein-coupled receptor signaling pathway"/>
    <property type="evidence" value="ECO:0007669"/>
    <property type="project" value="TreeGrafter"/>
</dbReference>
<dbReference type="PROSITE" id="PS50081">
    <property type="entry name" value="ZF_DAG_PE_2"/>
    <property type="match status" value="2"/>
</dbReference>
<keyword evidence="5" id="KW-0808">Transferase</keyword>
<dbReference type="Pfam" id="PF00130">
    <property type="entry name" value="C1_1"/>
    <property type="match status" value="2"/>
</dbReference>
<dbReference type="GO" id="GO:0016020">
    <property type="term" value="C:membrane"/>
    <property type="evidence" value="ECO:0007669"/>
    <property type="project" value="UniProtKB-SubCell"/>
</dbReference>
<dbReference type="InterPro" id="IPR020454">
    <property type="entry name" value="DAG/PE-bd"/>
</dbReference>
<sequence length="213" mass="24203">MKKRQNRAWSLRSFKKPPTAKKENRSCIPGKTFSSCRTTSPQHFTRTLRTCLTQQWTVTHRARGGRRPYTKQRTTSSKRTSSSSPPSAATAPDYSGDLEDMLAEDPAVRGLNKQGFRCQECCFVVHKRCHESVKFSCPKVDNGPQSEDPCSKHKFKIRTFYRPTFCEHCGSLIYGLIHQGMKCGTCKMNFHKRCVKNVPNQCGMNCTPAITNE</sequence>
<feature type="domain" description="Phorbol-ester/DAG-type" evidence="4">
    <location>
        <begin position="108"/>
        <end position="137"/>
    </location>
</feature>
<comment type="caution">
    <text evidence="5">The sequence shown here is derived from an EMBL/GenBank/DDBJ whole genome shotgun (WGS) entry which is preliminary data.</text>
</comment>
<dbReference type="PROSITE" id="PS00479">
    <property type="entry name" value="ZF_DAG_PE_1"/>
    <property type="match status" value="1"/>
</dbReference>
<dbReference type="GO" id="GO:0008270">
    <property type="term" value="F:zinc ion binding"/>
    <property type="evidence" value="ECO:0007669"/>
    <property type="project" value="UniProtKB-KW"/>
</dbReference>
<dbReference type="SMART" id="SM00109">
    <property type="entry name" value="C1"/>
    <property type="match status" value="2"/>
</dbReference>
<dbReference type="InterPro" id="IPR046349">
    <property type="entry name" value="C1-like_sf"/>
</dbReference>
<evidence type="ECO:0000256" key="2">
    <source>
        <dbReference type="ARBA" id="ARBA00022833"/>
    </source>
</evidence>
<dbReference type="SUPFAM" id="SSF57889">
    <property type="entry name" value="Cysteine-rich domain"/>
    <property type="match status" value="2"/>
</dbReference>
<dbReference type="PRINTS" id="PR00008">
    <property type="entry name" value="DAGPEDOMAIN"/>
</dbReference>
<keyword evidence="5" id="KW-0418">Kinase</keyword>
<keyword evidence="6" id="KW-1185">Reference proteome</keyword>
<feature type="domain" description="Phorbol-ester/DAG-type" evidence="4">
    <location>
        <begin position="152"/>
        <end position="202"/>
    </location>
</feature>
<accession>A0AAD5FGL9</accession>
<protein>
    <submittedName>
        <fullName evidence="5">Protein kinase C alpha type isoform X1</fullName>
    </submittedName>
</protein>
<reference evidence="5" key="1">
    <citation type="submission" date="2018-07" db="EMBL/GenBank/DDBJ databases">
        <title>Comparative genomics of catfishes provides insights into carnivory and benthic adaptation.</title>
        <authorList>
            <person name="Zhang Y."/>
            <person name="Wang D."/>
            <person name="Peng Z."/>
            <person name="Zheng S."/>
            <person name="Shao F."/>
            <person name="Tao W."/>
        </authorList>
    </citation>
    <scope>NUCLEOTIDE SEQUENCE</scope>
    <source>
        <strain evidence="5">Chongqing</strain>
    </source>
</reference>
<dbReference type="GO" id="GO:0035556">
    <property type="term" value="P:intracellular signal transduction"/>
    <property type="evidence" value="ECO:0007669"/>
    <property type="project" value="TreeGrafter"/>
</dbReference>
<feature type="region of interest" description="Disordered" evidence="3">
    <location>
        <begin position="1"/>
        <end position="27"/>
    </location>
</feature>
<dbReference type="PANTHER" id="PTHR22968">
    <property type="entry name" value="PROTEIN KINASE C, MU"/>
    <property type="match status" value="1"/>
</dbReference>
<gene>
    <name evidence="5" type="ORF">C0J50_8600</name>
</gene>
<evidence type="ECO:0000256" key="1">
    <source>
        <dbReference type="ARBA" id="ARBA00022723"/>
    </source>
</evidence>
<dbReference type="AlphaFoldDB" id="A0AAD5FGL9"/>
<dbReference type="EMBL" id="MU552100">
    <property type="protein sequence ID" value="KAI5616105.1"/>
    <property type="molecule type" value="Genomic_DNA"/>
</dbReference>
<evidence type="ECO:0000313" key="5">
    <source>
        <dbReference type="EMBL" id="KAI5616105.1"/>
    </source>
</evidence>
<feature type="compositionally biased region" description="Low complexity" evidence="3">
    <location>
        <begin position="71"/>
        <end position="92"/>
    </location>
</feature>
<organism evidence="5 6">
    <name type="scientific">Silurus asotus</name>
    <name type="common">Amur catfish</name>
    <name type="synonym">Parasilurus asotus</name>
    <dbReference type="NCBI Taxonomy" id="30991"/>
    <lineage>
        <taxon>Eukaryota</taxon>
        <taxon>Metazoa</taxon>
        <taxon>Chordata</taxon>
        <taxon>Craniata</taxon>
        <taxon>Vertebrata</taxon>
        <taxon>Euteleostomi</taxon>
        <taxon>Actinopterygii</taxon>
        <taxon>Neopterygii</taxon>
        <taxon>Teleostei</taxon>
        <taxon>Ostariophysi</taxon>
        <taxon>Siluriformes</taxon>
        <taxon>Siluridae</taxon>
        <taxon>Silurus</taxon>
    </lineage>
</organism>
<dbReference type="GO" id="GO:0004674">
    <property type="term" value="F:protein serine/threonine kinase activity"/>
    <property type="evidence" value="ECO:0007669"/>
    <property type="project" value="UniProtKB-KW"/>
</dbReference>
<evidence type="ECO:0000256" key="3">
    <source>
        <dbReference type="SAM" id="MobiDB-lite"/>
    </source>
</evidence>
<dbReference type="GO" id="GO:0005829">
    <property type="term" value="C:cytosol"/>
    <property type="evidence" value="ECO:0007669"/>
    <property type="project" value="TreeGrafter"/>
</dbReference>
<dbReference type="PANTHER" id="PTHR22968:SF14">
    <property type="entry name" value="PROTEIN KINASE C"/>
    <property type="match status" value="1"/>
</dbReference>
<evidence type="ECO:0000259" key="4">
    <source>
        <dbReference type="PROSITE" id="PS50081"/>
    </source>
</evidence>
<proteinExistence type="predicted"/>
<dbReference type="Gene3D" id="3.30.60.20">
    <property type="match status" value="2"/>
</dbReference>
<evidence type="ECO:0000313" key="6">
    <source>
        <dbReference type="Proteomes" id="UP001205998"/>
    </source>
</evidence>
<dbReference type="Proteomes" id="UP001205998">
    <property type="component" value="Unassembled WGS sequence"/>
</dbReference>
<feature type="region of interest" description="Disordered" evidence="3">
    <location>
        <begin position="62"/>
        <end position="96"/>
    </location>
</feature>
<keyword evidence="2" id="KW-0862">Zinc</keyword>
<keyword evidence="1" id="KW-0479">Metal-binding</keyword>